<evidence type="ECO:0000256" key="4">
    <source>
        <dbReference type="PROSITE-ProRule" id="PRU00335"/>
    </source>
</evidence>
<dbReference type="Gene3D" id="1.10.357.10">
    <property type="entry name" value="Tetracycline Repressor, domain 2"/>
    <property type="match status" value="1"/>
</dbReference>
<dbReference type="InterPro" id="IPR001647">
    <property type="entry name" value="HTH_TetR"/>
</dbReference>
<evidence type="ECO:0000256" key="3">
    <source>
        <dbReference type="ARBA" id="ARBA00023163"/>
    </source>
</evidence>
<dbReference type="EMBL" id="RBWV01000017">
    <property type="protein sequence ID" value="RKS68022.1"/>
    <property type="molecule type" value="Genomic_DNA"/>
</dbReference>
<dbReference type="SUPFAM" id="SSF48498">
    <property type="entry name" value="Tetracyclin repressor-like, C-terminal domain"/>
    <property type="match status" value="1"/>
</dbReference>
<feature type="domain" description="HTH tetR-type" evidence="5">
    <location>
        <begin position="13"/>
        <end position="72"/>
    </location>
</feature>
<keyword evidence="2 4" id="KW-0238">DNA-binding</keyword>
<accession>A0A420XJX0</accession>
<keyword evidence="3" id="KW-0804">Transcription</keyword>
<dbReference type="InterPro" id="IPR009057">
    <property type="entry name" value="Homeodomain-like_sf"/>
</dbReference>
<dbReference type="OrthoDB" id="9795011at2"/>
<dbReference type="Pfam" id="PF00440">
    <property type="entry name" value="TetR_N"/>
    <property type="match status" value="1"/>
</dbReference>
<dbReference type="InterPro" id="IPR050109">
    <property type="entry name" value="HTH-type_TetR-like_transc_reg"/>
</dbReference>
<dbReference type="Proteomes" id="UP000281955">
    <property type="component" value="Unassembled WGS sequence"/>
</dbReference>
<dbReference type="PROSITE" id="PS01081">
    <property type="entry name" value="HTH_TETR_1"/>
    <property type="match status" value="1"/>
</dbReference>
<dbReference type="PANTHER" id="PTHR30055">
    <property type="entry name" value="HTH-TYPE TRANSCRIPTIONAL REGULATOR RUTR"/>
    <property type="match status" value="1"/>
</dbReference>
<dbReference type="Pfam" id="PF21597">
    <property type="entry name" value="TetR_C_43"/>
    <property type="match status" value="1"/>
</dbReference>
<evidence type="ECO:0000256" key="2">
    <source>
        <dbReference type="ARBA" id="ARBA00023125"/>
    </source>
</evidence>
<evidence type="ECO:0000259" key="5">
    <source>
        <dbReference type="PROSITE" id="PS50977"/>
    </source>
</evidence>
<dbReference type="GO" id="GO:0000976">
    <property type="term" value="F:transcription cis-regulatory region binding"/>
    <property type="evidence" value="ECO:0007669"/>
    <property type="project" value="TreeGrafter"/>
</dbReference>
<comment type="caution">
    <text evidence="6">The sequence shown here is derived from an EMBL/GenBank/DDBJ whole genome shotgun (WGS) entry which is preliminary data.</text>
</comment>
<keyword evidence="7" id="KW-1185">Reference proteome</keyword>
<gene>
    <name evidence="6" type="ORF">CLV35_3929</name>
</gene>
<protein>
    <submittedName>
        <fullName evidence="6">AcrR family transcriptional regulator</fullName>
    </submittedName>
</protein>
<feature type="DNA-binding region" description="H-T-H motif" evidence="4">
    <location>
        <begin position="35"/>
        <end position="54"/>
    </location>
</feature>
<evidence type="ECO:0000313" key="7">
    <source>
        <dbReference type="Proteomes" id="UP000281955"/>
    </source>
</evidence>
<dbReference type="GO" id="GO:0003700">
    <property type="term" value="F:DNA-binding transcription factor activity"/>
    <property type="evidence" value="ECO:0007669"/>
    <property type="project" value="TreeGrafter"/>
</dbReference>
<dbReference type="InterPro" id="IPR023772">
    <property type="entry name" value="DNA-bd_HTH_TetR-type_CS"/>
</dbReference>
<dbReference type="InterPro" id="IPR036271">
    <property type="entry name" value="Tet_transcr_reg_TetR-rel_C_sf"/>
</dbReference>
<sequence length="203" mass="22292">MAPPERKLRRDAAENRERVLHAADELLGQQGLDVSMDSIAHLAGVGTGTLYRRFPSKDALIDELVADIVESVARAAEEALARDDGRGLEDFLRETASSFARRRGCLSRVWDHRRTNPRVQEVRELAARLLEQAQRHGTASPEATIGDVLLLLWALRGVIETTGEAAPGSWERHLEIHLAGLRAAPFAGPRPPMTAEEIAAVTQ</sequence>
<dbReference type="PANTHER" id="PTHR30055:SF234">
    <property type="entry name" value="HTH-TYPE TRANSCRIPTIONAL REGULATOR BETI"/>
    <property type="match status" value="1"/>
</dbReference>
<organism evidence="6 7">
    <name type="scientific">Motilibacter peucedani</name>
    <dbReference type="NCBI Taxonomy" id="598650"/>
    <lineage>
        <taxon>Bacteria</taxon>
        <taxon>Bacillati</taxon>
        <taxon>Actinomycetota</taxon>
        <taxon>Actinomycetes</taxon>
        <taxon>Motilibacterales</taxon>
        <taxon>Motilibacteraceae</taxon>
        <taxon>Motilibacter</taxon>
    </lineage>
</organism>
<reference evidence="6 7" key="1">
    <citation type="submission" date="2018-10" db="EMBL/GenBank/DDBJ databases">
        <title>Genomic Encyclopedia of Archaeal and Bacterial Type Strains, Phase II (KMG-II): from individual species to whole genera.</title>
        <authorList>
            <person name="Goeker M."/>
        </authorList>
    </citation>
    <scope>NUCLEOTIDE SEQUENCE [LARGE SCALE GENOMIC DNA]</scope>
    <source>
        <strain evidence="6 7">RP-AC37</strain>
    </source>
</reference>
<dbReference type="PROSITE" id="PS50977">
    <property type="entry name" value="HTH_TETR_2"/>
    <property type="match status" value="1"/>
</dbReference>
<dbReference type="SUPFAM" id="SSF46689">
    <property type="entry name" value="Homeodomain-like"/>
    <property type="match status" value="1"/>
</dbReference>
<evidence type="ECO:0000313" key="6">
    <source>
        <dbReference type="EMBL" id="RKS68022.1"/>
    </source>
</evidence>
<proteinExistence type="predicted"/>
<dbReference type="InParanoid" id="A0A420XJX0"/>
<dbReference type="InterPro" id="IPR049445">
    <property type="entry name" value="TetR_SbtR-like_C"/>
</dbReference>
<dbReference type="AlphaFoldDB" id="A0A420XJX0"/>
<evidence type="ECO:0000256" key="1">
    <source>
        <dbReference type="ARBA" id="ARBA00023015"/>
    </source>
</evidence>
<dbReference type="PRINTS" id="PR00455">
    <property type="entry name" value="HTHTETR"/>
</dbReference>
<dbReference type="RefSeq" id="WP_121195158.1">
    <property type="nucleotide sequence ID" value="NZ_RBWV01000017.1"/>
</dbReference>
<keyword evidence="1" id="KW-0805">Transcription regulation</keyword>
<name>A0A420XJX0_9ACTN</name>